<reference evidence="2" key="1">
    <citation type="submission" date="2022-11" db="UniProtKB">
        <authorList>
            <consortium name="WormBaseParasite"/>
        </authorList>
    </citation>
    <scope>IDENTIFICATION</scope>
</reference>
<evidence type="ECO:0000313" key="1">
    <source>
        <dbReference type="Proteomes" id="UP000887578"/>
    </source>
</evidence>
<proteinExistence type="predicted"/>
<dbReference type="PANTHER" id="PTHR43628:SF1">
    <property type="entry name" value="CHITIN SYNTHASE REGULATORY FACTOR 2-RELATED"/>
    <property type="match status" value="1"/>
</dbReference>
<dbReference type="InterPro" id="IPR052945">
    <property type="entry name" value="Mitotic_Regulator"/>
</dbReference>
<dbReference type="InterPro" id="IPR011990">
    <property type="entry name" value="TPR-like_helical_dom_sf"/>
</dbReference>
<dbReference type="SUPFAM" id="SSF48452">
    <property type="entry name" value="TPR-like"/>
    <property type="match status" value="1"/>
</dbReference>
<dbReference type="AlphaFoldDB" id="A0A914PGU7"/>
<dbReference type="WBParaSite" id="PDA_v2.g14835.t1">
    <property type="protein sequence ID" value="PDA_v2.g14835.t1"/>
    <property type="gene ID" value="PDA_v2.g14835"/>
</dbReference>
<name>A0A914PGU7_9BILA</name>
<accession>A0A914PGU7</accession>
<keyword evidence="1" id="KW-1185">Reference proteome</keyword>
<dbReference type="SUPFAM" id="SSF81901">
    <property type="entry name" value="HCP-like"/>
    <property type="match status" value="1"/>
</dbReference>
<protein>
    <submittedName>
        <fullName evidence="2">Uncharacterized protein</fullName>
    </submittedName>
</protein>
<evidence type="ECO:0000313" key="2">
    <source>
        <dbReference type="WBParaSite" id="PDA_v2.g14835.t1"/>
    </source>
</evidence>
<dbReference type="Pfam" id="PF08238">
    <property type="entry name" value="Sel1"/>
    <property type="match status" value="4"/>
</dbReference>
<sequence length="463" mass="52349">MYNLGLLYHHGRGVERNDEQAMYWLLKAANGKPLGGPRVGTGVPEAQHLLGLKYSEGVGVEKDYSKAAEWYEKAVQNGLCNSANNLGLQYKNGEGVPRSLEKAFYYLKLASKWGDTAAMGNLAHCYFCAEGTGSTIATEEDIAEGMRWLKIAAEKGDLHAAQELERRQKQTPEETKFDAVKNMLFPGMKAEADPLDQAQYQKTVEEAAKKGSFTAQRHLDIWKNMNLAMNAFKKNEPSKVVEFLAKAIRLDFQIVEIPELFKPVIEKMFKTDPKNLNSITCYLRLNSKKPILMMELIVSNFLKIYPHDEYLLETLITVSISVGKYDAAIEMANSTLQLYPKSLRILYPRAIALCMHDSQRPECLQALNDFLSIAPEDHDKVPTCHYRKASYYMVKMDMKNMMKSYEAGLAAEKKQLPCFLPYDCPCKSSMERIQMMMKLSKSENIKKHAPSDTGKNLANVMSI</sequence>
<dbReference type="Gene3D" id="1.25.40.10">
    <property type="entry name" value="Tetratricopeptide repeat domain"/>
    <property type="match status" value="3"/>
</dbReference>
<dbReference type="PANTHER" id="PTHR43628">
    <property type="entry name" value="ACTIVATOR OF C KINASE PROTEIN 1-RELATED"/>
    <property type="match status" value="1"/>
</dbReference>
<dbReference type="Proteomes" id="UP000887578">
    <property type="component" value="Unplaced"/>
</dbReference>
<organism evidence="1 2">
    <name type="scientific">Panagrolaimus davidi</name>
    <dbReference type="NCBI Taxonomy" id="227884"/>
    <lineage>
        <taxon>Eukaryota</taxon>
        <taxon>Metazoa</taxon>
        <taxon>Ecdysozoa</taxon>
        <taxon>Nematoda</taxon>
        <taxon>Chromadorea</taxon>
        <taxon>Rhabditida</taxon>
        <taxon>Tylenchina</taxon>
        <taxon>Panagrolaimomorpha</taxon>
        <taxon>Panagrolaimoidea</taxon>
        <taxon>Panagrolaimidae</taxon>
        <taxon>Panagrolaimus</taxon>
    </lineage>
</organism>
<dbReference type="InterPro" id="IPR006597">
    <property type="entry name" value="Sel1-like"/>
</dbReference>
<dbReference type="SMART" id="SM00671">
    <property type="entry name" value="SEL1"/>
    <property type="match status" value="4"/>
</dbReference>